<dbReference type="PANTHER" id="PTHR37483:SF1">
    <property type="entry name" value="UPF0125 PROTEIN RATB"/>
    <property type="match status" value="1"/>
</dbReference>
<keyword evidence="4" id="KW-1185">Reference proteome</keyword>
<protein>
    <recommendedName>
        <fullName evidence="2">UPF0125 protein C3942_15000</fullName>
    </recommendedName>
</protein>
<reference evidence="3 4" key="1">
    <citation type="submission" date="2018-02" db="EMBL/GenBank/DDBJ databases">
        <title>Genome sequencing of Solimonas sp. HR-BB.</title>
        <authorList>
            <person name="Lee Y."/>
            <person name="Jeon C.O."/>
        </authorList>
    </citation>
    <scope>NUCLEOTIDE SEQUENCE [LARGE SCALE GENOMIC DNA]</scope>
    <source>
        <strain evidence="3 4">HR-BB</strain>
    </source>
</reference>
<comment type="caution">
    <text evidence="3">The sequence shown here is derived from an EMBL/GenBank/DDBJ whole genome shotgun (WGS) entry which is preliminary data.</text>
</comment>
<dbReference type="Pfam" id="PF03658">
    <property type="entry name" value="Ub-RnfH"/>
    <property type="match status" value="1"/>
</dbReference>
<comment type="similarity">
    <text evidence="1 2">Belongs to the UPF0125 (RnfH) family.</text>
</comment>
<gene>
    <name evidence="3" type="ORF">C3942_15000</name>
</gene>
<dbReference type="InterPro" id="IPR016155">
    <property type="entry name" value="Mopterin_synth/thiamin_S_b"/>
</dbReference>
<organism evidence="3 4">
    <name type="scientific">Solimonas fluminis</name>
    <dbReference type="NCBI Taxonomy" id="2086571"/>
    <lineage>
        <taxon>Bacteria</taxon>
        <taxon>Pseudomonadati</taxon>
        <taxon>Pseudomonadota</taxon>
        <taxon>Gammaproteobacteria</taxon>
        <taxon>Nevskiales</taxon>
        <taxon>Nevskiaceae</taxon>
        <taxon>Solimonas</taxon>
    </lineage>
</organism>
<evidence type="ECO:0000313" key="3">
    <source>
        <dbReference type="EMBL" id="PPE73126.1"/>
    </source>
</evidence>
<dbReference type="InterPro" id="IPR005346">
    <property type="entry name" value="RnfH"/>
</dbReference>
<dbReference type="InterPro" id="IPR037021">
    <property type="entry name" value="RnfH_sf"/>
</dbReference>
<dbReference type="RefSeq" id="WP_104231165.1">
    <property type="nucleotide sequence ID" value="NZ_PSNW01000008.1"/>
</dbReference>
<name>A0A2S5TDR7_9GAMM</name>
<dbReference type="SUPFAM" id="SSF54285">
    <property type="entry name" value="MoaD/ThiS"/>
    <property type="match status" value="1"/>
</dbReference>
<dbReference type="Proteomes" id="UP000238220">
    <property type="component" value="Unassembled WGS sequence"/>
</dbReference>
<dbReference type="Gene3D" id="3.10.20.280">
    <property type="entry name" value="RnfH-like"/>
    <property type="match status" value="1"/>
</dbReference>
<accession>A0A2S5TDR7</accession>
<dbReference type="OrthoDB" id="9796575at2"/>
<dbReference type="PANTHER" id="PTHR37483">
    <property type="entry name" value="UPF0125 PROTEIN RATB"/>
    <property type="match status" value="1"/>
</dbReference>
<dbReference type="NCBIfam" id="NF002490">
    <property type="entry name" value="PRK01777.1"/>
    <property type="match status" value="1"/>
</dbReference>
<evidence type="ECO:0000256" key="2">
    <source>
        <dbReference type="HAMAP-Rule" id="MF_00460"/>
    </source>
</evidence>
<sequence length="98" mass="10885">MASAEAIRVEVAYARPEEQLILELEVPAGTPAAEAVRRSGILERFPEIDLASSRLGIFSRPVAAEEPLHDGDRVEIYRPLLADPKQVRRQRAAAARKR</sequence>
<evidence type="ECO:0000313" key="4">
    <source>
        <dbReference type="Proteomes" id="UP000238220"/>
    </source>
</evidence>
<proteinExistence type="inferred from homology"/>
<evidence type="ECO:0000256" key="1">
    <source>
        <dbReference type="ARBA" id="ARBA00010645"/>
    </source>
</evidence>
<dbReference type="EMBL" id="PSNW01000008">
    <property type="protein sequence ID" value="PPE73126.1"/>
    <property type="molecule type" value="Genomic_DNA"/>
</dbReference>
<dbReference type="HAMAP" id="MF_00460">
    <property type="entry name" value="UPF0125_RnfH"/>
    <property type="match status" value="1"/>
</dbReference>
<dbReference type="AlphaFoldDB" id="A0A2S5TDR7"/>